<reference evidence="2" key="1">
    <citation type="journal article" date="2020" name="New Phytol.">
        <title>Comparative genomics reveals dynamic genome evolution in host specialist ectomycorrhizal fungi.</title>
        <authorList>
            <person name="Lofgren L.A."/>
            <person name="Nguyen N.H."/>
            <person name="Vilgalys R."/>
            <person name="Ruytinx J."/>
            <person name="Liao H.L."/>
            <person name="Branco S."/>
            <person name="Kuo A."/>
            <person name="LaButti K."/>
            <person name="Lipzen A."/>
            <person name="Andreopoulos W."/>
            <person name="Pangilinan J."/>
            <person name="Riley R."/>
            <person name="Hundley H."/>
            <person name="Na H."/>
            <person name="Barry K."/>
            <person name="Grigoriev I.V."/>
            <person name="Stajich J.E."/>
            <person name="Kennedy P.G."/>
        </authorList>
    </citation>
    <scope>NUCLEOTIDE SEQUENCE</scope>
    <source>
        <strain evidence="2">DOB743</strain>
    </source>
</reference>
<feature type="compositionally biased region" description="Pro residues" evidence="1">
    <location>
        <begin position="72"/>
        <end position="81"/>
    </location>
</feature>
<evidence type="ECO:0000313" key="2">
    <source>
        <dbReference type="EMBL" id="KAG1770569.1"/>
    </source>
</evidence>
<feature type="region of interest" description="Disordered" evidence="1">
    <location>
        <begin position="41"/>
        <end position="89"/>
    </location>
</feature>
<feature type="compositionally biased region" description="Low complexity" evidence="1">
    <location>
        <begin position="55"/>
        <end position="71"/>
    </location>
</feature>
<comment type="caution">
    <text evidence="2">The sequence shown here is derived from an EMBL/GenBank/DDBJ whole genome shotgun (WGS) entry which is preliminary data.</text>
</comment>
<sequence length="763" mass="85223">MINIIRHQLFDTPLFTDEKKDLFRMQELIFLLRAHFSEDDNDDNDDNDAYTSNYTPSSPCSSLTTSCSHSPSPAPALPPPQSQVTTSKFGPKIRLNYRISPSEPKTGLLRHFGSVMREDYLADIRQCDLEHKEKQPDVKFSAALKDAERKYQKHVNDRNCQHACRACAKELAQSRNIALPCPSSTNPDTSALQPSQSLAELSCPHRSIKEELYRTKKSSHTGRKQVHESIDAQGVNWQSPIFWPTILKAAGLSGGLTMSPHAIFGCWIDRTGSHPKWKGTVVECAKRGNLASSVVTQTNILTPYPDTVKKIVHQLCMLRQVGIALSTSRCRGIIVGILCHDLPEIFSMQAKDGSVFKCSDSWVKTFLYDQLQYTMRKGTCAAQKLLPNIDDVFLEQFLQLALTIRDDVITYPEFLVNIDQTNIIYQPAGSNTYELIGSKQVAVLSQEKRACTLLVGISADGDLLPFHVVYDGKTKWSLPSSNALSYDEALEMNFQFQDSGPILDGEETALDCWVVHRSIAFRTWLDANYTWIHYRFVPAGTTGVAQPCNVGIQQPLKLAIKELQHGDIVLETVSQLTAGKTPGDIRLDVTKPTLHDRSVRWFVEAFKLINKPDIIRKAFSLCTVGADHAFNLSFESLTSLEARRMLRDLPQTAPDMWEHIQLCHQPISEDVAEVVTESVPEHIIDGKEEPGDDALLELLLQFVASGKKCVPDGCRIDADGSLVVDCAADTFEEVAVSTDSNTAFGRGKHRRVANKQYDAFEEH</sequence>
<protein>
    <submittedName>
        <fullName evidence="2">Uncharacterized protein</fullName>
    </submittedName>
</protein>
<organism evidence="2 3">
    <name type="scientific">Suillus placidus</name>
    <dbReference type="NCBI Taxonomy" id="48579"/>
    <lineage>
        <taxon>Eukaryota</taxon>
        <taxon>Fungi</taxon>
        <taxon>Dikarya</taxon>
        <taxon>Basidiomycota</taxon>
        <taxon>Agaricomycotina</taxon>
        <taxon>Agaricomycetes</taxon>
        <taxon>Agaricomycetidae</taxon>
        <taxon>Boletales</taxon>
        <taxon>Suillineae</taxon>
        <taxon>Suillaceae</taxon>
        <taxon>Suillus</taxon>
    </lineage>
</organism>
<evidence type="ECO:0000313" key="3">
    <source>
        <dbReference type="Proteomes" id="UP000714275"/>
    </source>
</evidence>
<keyword evidence="3" id="KW-1185">Reference proteome</keyword>
<proteinExistence type="predicted"/>
<dbReference type="OrthoDB" id="3341102at2759"/>
<dbReference type="AlphaFoldDB" id="A0A9P7CY35"/>
<name>A0A9P7CY35_9AGAM</name>
<gene>
    <name evidence="2" type="ORF">EV702DRAFT_1202341</name>
</gene>
<accession>A0A9P7CY35</accession>
<dbReference type="Proteomes" id="UP000714275">
    <property type="component" value="Unassembled WGS sequence"/>
</dbReference>
<dbReference type="EMBL" id="JABBWD010000064">
    <property type="protein sequence ID" value="KAG1770569.1"/>
    <property type="molecule type" value="Genomic_DNA"/>
</dbReference>
<evidence type="ECO:0000256" key="1">
    <source>
        <dbReference type="SAM" id="MobiDB-lite"/>
    </source>
</evidence>